<name>A0A8T2UY75_CERRI</name>
<dbReference type="InterPro" id="IPR016605">
    <property type="entry name" value="Transptr_NO3_Nar2"/>
</dbReference>
<dbReference type="EMBL" id="CM035409">
    <property type="protein sequence ID" value="KAH7438434.1"/>
    <property type="molecule type" value="Genomic_DNA"/>
</dbReference>
<evidence type="ECO:0000256" key="1">
    <source>
        <dbReference type="PIRNR" id="PIRNR012939"/>
    </source>
</evidence>
<dbReference type="PANTHER" id="PTHR34806">
    <property type="entry name" value="HIGH-AFFINITY NITRATE TRANSPORTER 3.2"/>
    <property type="match status" value="1"/>
</dbReference>
<dbReference type="PANTHER" id="PTHR34806:SF1">
    <property type="entry name" value="HIGH-AFFINITY NITRATE TRANSPORTER 3.1"/>
    <property type="match status" value="1"/>
</dbReference>
<feature type="signal peptide" evidence="1">
    <location>
        <begin position="1"/>
        <end position="25"/>
    </location>
</feature>
<dbReference type="GO" id="GO:0010167">
    <property type="term" value="P:response to nitrate"/>
    <property type="evidence" value="ECO:0007669"/>
    <property type="project" value="UniProtKB-UniRule"/>
</dbReference>
<proteinExistence type="inferred from homology"/>
<protein>
    <recommendedName>
        <fullName evidence="1">High-affinity nitrate transporter</fullName>
    </recommendedName>
</protein>
<comment type="similarity">
    <text evidence="1">Belongs to the NAR2 family.</text>
</comment>
<dbReference type="AlphaFoldDB" id="A0A8T2UY75"/>
<keyword evidence="1" id="KW-0732">Signal</keyword>
<keyword evidence="1" id="KW-0534">Nitrate assimilation</keyword>
<gene>
    <name evidence="2" type="ORF">KP509_04G014700</name>
</gene>
<dbReference type="GO" id="GO:0005886">
    <property type="term" value="C:plasma membrane"/>
    <property type="evidence" value="ECO:0007669"/>
    <property type="project" value="UniProtKB-UniRule"/>
</dbReference>
<keyword evidence="1" id="KW-1133">Transmembrane helix</keyword>
<keyword evidence="1" id="KW-0812">Transmembrane</keyword>
<reference evidence="2" key="1">
    <citation type="submission" date="2021-08" db="EMBL/GenBank/DDBJ databases">
        <title>WGS assembly of Ceratopteris richardii.</title>
        <authorList>
            <person name="Marchant D.B."/>
            <person name="Chen G."/>
            <person name="Jenkins J."/>
            <person name="Shu S."/>
            <person name="Leebens-Mack J."/>
            <person name="Grimwood J."/>
            <person name="Schmutz J."/>
            <person name="Soltis P."/>
            <person name="Soltis D."/>
            <person name="Chen Z.-H."/>
        </authorList>
    </citation>
    <scope>NUCLEOTIDE SEQUENCE</scope>
    <source>
        <strain evidence="2">Whitten #5841</strain>
        <tissue evidence="2">Leaf</tissue>
    </source>
</reference>
<dbReference type="OrthoDB" id="2015470at2759"/>
<keyword evidence="1" id="KW-0472">Membrane</keyword>
<feature type="chain" id="PRO_5036522447" description="High-affinity nitrate transporter" evidence="1">
    <location>
        <begin position="26"/>
        <end position="209"/>
    </location>
</feature>
<evidence type="ECO:0000313" key="2">
    <source>
        <dbReference type="EMBL" id="KAH7438434.1"/>
    </source>
</evidence>
<comment type="caution">
    <text evidence="2">The sequence shown here is derived from an EMBL/GenBank/DDBJ whole genome shotgun (WGS) entry which is preliminary data.</text>
</comment>
<organism evidence="2 3">
    <name type="scientific">Ceratopteris richardii</name>
    <name type="common">Triangle waterfern</name>
    <dbReference type="NCBI Taxonomy" id="49495"/>
    <lineage>
        <taxon>Eukaryota</taxon>
        <taxon>Viridiplantae</taxon>
        <taxon>Streptophyta</taxon>
        <taxon>Embryophyta</taxon>
        <taxon>Tracheophyta</taxon>
        <taxon>Polypodiopsida</taxon>
        <taxon>Polypodiidae</taxon>
        <taxon>Polypodiales</taxon>
        <taxon>Pteridineae</taxon>
        <taxon>Pteridaceae</taxon>
        <taxon>Parkerioideae</taxon>
        <taxon>Ceratopteris</taxon>
    </lineage>
</organism>
<feature type="transmembrane region" description="Helical" evidence="1">
    <location>
        <begin position="180"/>
        <end position="199"/>
    </location>
</feature>
<dbReference type="GO" id="GO:0015112">
    <property type="term" value="F:nitrate transmembrane transporter activity"/>
    <property type="evidence" value="ECO:0007669"/>
    <property type="project" value="TreeGrafter"/>
</dbReference>
<dbReference type="GO" id="GO:0042128">
    <property type="term" value="P:nitrate assimilation"/>
    <property type="evidence" value="ECO:0007669"/>
    <property type="project" value="UniProtKB-UniRule"/>
</dbReference>
<sequence length="209" mass="22721">MDLLVLRVSSLLMLVLLMLFILAEGATLFSELSESLAVYVTGADNSSPNGTKAGTDELFVTWALNSTVQVDDSAYRSVELKLCFGAPSQIDRRWRKTNDILSKDKSCGFDVGSPQPYQRAGNSTVWIVGNDIPFAQYFVRAYVLDSAGEKVAYGQSSNAQRTSNLFIVQPISGRRASIDIAAAVFSAFSVLSLFGFLLYEKMSAKGSKA</sequence>
<dbReference type="PIRSF" id="PIRSF012939">
    <property type="entry name" value="Transpt_NO3_Nar2"/>
    <property type="match status" value="1"/>
</dbReference>
<dbReference type="EMBL" id="CM035409">
    <property type="protein sequence ID" value="KAH7438435.1"/>
    <property type="molecule type" value="Genomic_DNA"/>
</dbReference>
<evidence type="ECO:0000313" key="3">
    <source>
        <dbReference type="Proteomes" id="UP000825935"/>
    </source>
</evidence>
<comment type="function">
    <text evidence="1">Involved in nitrate transport.</text>
</comment>
<dbReference type="OMA" id="DAIDHEV"/>
<dbReference type="Pfam" id="PF16974">
    <property type="entry name" value="NAR2"/>
    <property type="match status" value="1"/>
</dbReference>
<dbReference type="Proteomes" id="UP000825935">
    <property type="component" value="Chromosome 4"/>
</dbReference>
<keyword evidence="1" id="KW-1003">Cell membrane</keyword>
<keyword evidence="3" id="KW-1185">Reference proteome</keyword>
<accession>A0A8T2UY75</accession>